<evidence type="ECO:0000256" key="1">
    <source>
        <dbReference type="SAM" id="Phobius"/>
    </source>
</evidence>
<sequence length="195" mass="22183">MDWSFVTWIALNLNHVGFDPCVTTQPVAKIPSTYQSFILTVVGLHNRSMGKLIKNHLARLIVMTAATYHIAASLHGFFWPKFFFDFLTKNFDGAVKPVPILQTINLIFGFINLAWEWPLEFLAGTAIHRSLELRILLLPLSSLTAVLLYQGTNPALYYLIGCGIYFWAYTEGEVVCAKPWTLPRRPNHTKQLEQT</sequence>
<keyword evidence="1" id="KW-0812">Transmembrane</keyword>
<dbReference type="PANTHER" id="PTHR40629:SF1">
    <property type="entry name" value="PRO41 PROTEIN"/>
    <property type="match status" value="1"/>
</dbReference>
<gene>
    <name evidence="3" type="ORF">D6D01_01539</name>
</gene>
<proteinExistence type="predicted"/>
<dbReference type="AlphaFoldDB" id="A0A4S9LYR1"/>
<dbReference type="InterPro" id="IPR056144">
    <property type="entry name" value="DUF7727"/>
</dbReference>
<keyword evidence="1" id="KW-0472">Membrane</keyword>
<protein>
    <recommendedName>
        <fullName evidence="2">DUF7727 domain-containing protein</fullName>
    </recommendedName>
</protein>
<comment type="caution">
    <text evidence="3">The sequence shown here is derived from an EMBL/GenBank/DDBJ whole genome shotgun (WGS) entry which is preliminary data.</text>
</comment>
<feature type="domain" description="DUF7727" evidence="2">
    <location>
        <begin position="49"/>
        <end position="173"/>
    </location>
</feature>
<keyword evidence="1" id="KW-1133">Transmembrane helix</keyword>
<evidence type="ECO:0000259" key="2">
    <source>
        <dbReference type="Pfam" id="PF24853"/>
    </source>
</evidence>
<dbReference type="Pfam" id="PF24853">
    <property type="entry name" value="DUF7727"/>
    <property type="match status" value="1"/>
</dbReference>
<accession>A0A4S9LYR1</accession>
<dbReference type="Proteomes" id="UP000306584">
    <property type="component" value="Unassembled WGS sequence"/>
</dbReference>
<reference evidence="3 4" key="1">
    <citation type="submission" date="2018-10" db="EMBL/GenBank/DDBJ databases">
        <title>Fifty Aureobasidium pullulans genomes reveal a recombining polyextremotolerant generalist.</title>
        <authorList>
            <person name="Gostincar C."/>
            <person name="Turk M."/>
            <person name="Zajc J."/>
            <person name="Gunde-Cimerman N."/>
        </authorList>
    </citation>
    <scope>NUCLEOTIDE SEQUENCE [LARGE SCALE GENOMIC DNA]</scope>
    <source>
        <strain evidence="3 4">EXF-6604</strain>
    </source>
</reference>
<organism evidence="3 4">
    <name type="scientific">Aureobasidium pullulans</name>
    <name type="common">Black yeast</name>
    <name type="synonym">Pullularia pullulans</name>
    <dbReference type="NCBI Taxonomy" id="5580"/>
    <lineage>
        <taxon>Eukaryota</taxon>
        <taxon>Fungi</taxon>
        <taxon>Dikarya</taxon>
        <taxon>Ascomycota</taxon>
        <taxon>Pezizomycotina</taxon>
        <taxon>Dothideomycetes</taxon>
        <taxon>Dothideomycetidae</taxon>
        <taxon>Dothideales</taxon>
        <taxon>Saccotheciaceae</taxon>
        <taxon>Aureobasidium</taxon>
    </lineage>
</organism>
<dbReference type="EMBL" id="QZBD01000028">
    <property type="protein sequence ID" value="THY35168.1"/>
    <property type="molecule type" value="Genomic_DNA"/>
</dbReference>
<feature type="transmembrane region" description="Helical" evidence="1">
    <location>
        <begin position="57"/>
        <end position="79"/>
    </location>
</feature>
<evidence type="ECO:0000313" key="4">
    <source>
        <dbReference type="Proteomes" id="UP000306584"/>
    </source>
</evidence>
<evidence type="ECO:0000313" key="3">
    <source>
        <dbReference type="EMBL" id="THY35168.1"/>
    </source>
</evidence>
<dbReference type="PANTHER" id="PTHR40629">
    <property type="entry name" value="PRO41 PROTEIN"/>
    <property type="match status" value="1"/>
</dbReference>
<name>A0A4S9LYR1_AURPU</name>
<feature type="transmembrane region" description="Helical" evidence="1">
    <location>
        <begin position="155"/>
        <end position="176"/>
    </location>
</feature>